<gene>
    <name evidence="1" type="ORF">B5D80_13595</name>
</gene>
<accession>A0A246RM38</accession>
<organism evidence="1 2">
    <name type="scientific">Micromonospora wenchangensis</name>
    <dbReference type="NCBI Taxonomy" id="1185415"/>
    <lineage>
        <taxon>Bacteria</taxon>
        <taxon>Bacillati</taxon>
        <taxon>Actinomycetota</taxon>
        <taxon>Actinomycetes</taxon>
        <taxon>Micromonosporales</taxon>
        <taxon>Micromonosporaceae</taxon>
        <taxon>Micromonospora</taxon>
    </lineage>
</organism>
<keyword evidence="2" id="KW-1185">Reference proteome</keyword>
<protein>
    <recommendedName>
        <fullName evidence="3">PE domain-containing protein</fullName>
    </recommendedName>
</protein>
<proteinExistence type="predicted"/>
<name>A0A246RM38_9ACTN</name>
<evidence type="ECO:0000313" key="1">
    <source>
        <dbReference type="EMBL" id="OWV07834.1"/>
    </source>
</evidence>
<evidence type="ECO:0000313" key="2">
    <source>
        <dbReference type="Proteomes" id="UP000197174"/>
    </source>
</evidence>
<dbReference type="Proteomes" id="UP000197174">
    <property type="component" value="Unassembled WGS sequence"/>
</dbReference>
<dbReference type="RefSeq" id="WP_088644220.1">
    <property type="nucleotide sequence ID" value="NZ_MZMV01000019.1"/>
</dbReference>
<comment type="caution">
    <text evidence="1">The sequence shown here is derived from an EMBL/GenBank/DDBJ whole genome shotgun (WGS) entry which is preliminary data.</text>
</comment>
<evidence type="ECO:0008006" key="3">
    <source>
        <dbReference type="Google" id="ProtNLM"/>
    </source>
</evidence>
<dbReference type="EMBL" id="MZMV01000019">
    <property type="protein sequence ID" value="OWV07834.1"/>
    <property type="molecule type" value="Genomic_DNA"/>
</dbReference>
<reference evidence="1 2" key="1">
    <citation type="submission" date="2017-03" db="EMBL/GenBank/DDBJ databases">
        <title>Whole genome sequence of Micromonospora wenchangensis, isolated from mangrove soil.</title>
        <authorList>
            <person name="Yang H."/>
        </authorList>
    </citation>
    <scope>NUCLEOTIDE SEQUENCE [LARGE SCALE GENOMIC DNA]</scope>
    <source>
        <strain evidence="1 2">CCTCC AA 2012002</strain>
    </source>
</reference>
<sequence>MSRFVEIKTSVADILGIANRLRISGQSMRTAMDGKLGAITGLEAAPGTLPRDEFTEEFLKTYHKSVEVPGGGGQQMNEAVKATVPKLGEAMDKLGAYVADAMWSYTGTDDDNATDIDRAGGRH</sequence>
<dbReference type="OrthoDB" id="3298237at2"/>
<dbReference type="AlphaFoldDB" id="A0A246RM38"/>